<dbReference type="InterPro" id="IPR036291">
    <property type="entry name" value="NAD(P)-bd_dom_sf"/>
</dbReference>
<comment type="caution">
    <text evidence="4">The sequence shown here is derived from an EMBL/GenBank/DDBJ whole genome shotgun (WGS) entry which is preliminary data.</text>
</comment>
<keyword evidence="2" id="KW-0560">Oxidoreductase</keyword>
<reference evidence="5" key="1">
    <citation type="submission" date="2020-01" db="EMBL/GenBank/DDBJ databases">
        <title>Sphingomonas sp. strain CSW-10.</title>
        <authorList>
            <person name="Chen W.-M."/>
        </authorList>
    </citation>
    <scope>NUCLEOTIDE SEQUENCE [LARGE SCALE GENOMIC DNA]</scope>
    <source>
        <strain evidence="5">FSY-8</strain>
    </source>
</reference>
<sequence>MTQEFVGKCVVITGGSSGIGLETSRAFAAAGAKVAIIGRNADRLNAAVAELGAGGLAVVADMGDVAQISRAIDHIAAAFGQIDVVFANAGTGAIMPFDSVDEALWDNVMNVNLKGTFFLAQHACRHMTAGGSIILCGSVGGSRIWPGAAVYSASKAAIEVLGNALAGELVSAGIRVNVVVPGGIDTPIMQHTPGIPPEAAGAVMEQMAAGTPMRRLGAPREVADAVLFLASQRASYVTATRLVVDGGLLGAA</sequence>
<name>A0ABW9XA96_9SPHN</name>
<accession>A0ABW9XA96</accession>
<dbReference type="PANTHER" id="PTHR43669">
    <property type="entry name" value="5-KETO-D-GLUCONATE 5-REDUCTASE"/>
    <property type="match status" value="1"/>
</dbReference>
<evidence type="ECO:0000256" key="1">
    <source>
        <dbReference type="ARBA" id="ARBA00006484"/>
    </source>
</evidence>
<dbReference type="InterPro" id="IPR002347">
    <property type="entry name" value="SDR_fam"/>
</dbReference>
<evidence type="ECO:0000313" key="4">
    <source>
        <dbReference type="EMBL" id="NBC35459.1"/>
    </source>
</evidence>
<dbReference type="PROSITE" id="PS00061">
    <property type="entry name" value="ADH_SHORT"/>
    <property type="match status" value="1"/>
</dbReference>
<feature type="domain" description="Ketoreductase" evidence="3">
    <location>
        <begin position="8"/>
        <end position="184"/>
    </location>
</feature>
<dbReference type="PANTHER" id="PTHR43669:SF3">
    <property type="entry name" value="ALCOHOL DEHYDROGENASE, PUTATIVE (AFU_ORTHOLOGUE AFUA_3G03445)-RELATED"/>
    <property type="match status" value="1"/>
</dbReference>
<dbReference type="Proteomes" id="UP000753724">
    <property type="component" value="Unassembled WGS sequence"/>
</dbReference>
<dbReference type="PRINTS" id="PR00081">
    <property type="entry name" value="GDHRDH"/>
</dbReference>
<dbReference type="SMART" id="SM00822">
    <property type="entry name" value="PKS_KR"/>
    <property type="match status" value="1"/>
</dbReference>
<proteinExistence type="inferred from homology"/>
<dbReference type="Gene3D" id="3.40.50.720">
    <property type="entry name" value="NAD(P)-binding Rossmann-like Domain"/>
    <property type="match status" value="1"/>
</dbReference>
<gene>
    <name evidence="4" type="ORF">GTZ99_02685</name>
</gene>
<protein>
    <submittedName>
        <fullName evidence="4">SDR family oxidoreductase</fullName>
    </submittedName>
</protein>
<keyword evidence="5" id="KW-1185">Reference proteome</keyword>
<dbReference type="Pfam" id="PF13561">
    <property type="entry name" value="adh_short_C2"/>
    <property type="match status" value="1"/>
</dbReference>
<dbReference type="InterPro" id="IPR057326">
    <property type="entry name" value="KR_dom"/>
</dbReference>
<dbReference type="InterPro" id="IPR020904">
    <property type="entry name" value="Sc_DH/Rdtase_CS"/>
</dbReference>
<dbReference type="RefSeq" id="WP_161716727.1">
    <property type="nucleotide sequence ID" value="NZ_JAAAPO010000001.1"/>
</dbReference>
<evidence type="ECO:0000313" key="5">
    <source>
        <dbReference type="Proteomes" id="UP000753724"/>
    </source>
</evidence>
<dbReference type="CDD" id="cd05233">
    <property type="entry name" value="SDR_c"/>
    <property type="match status" value="1"/>
</dbReference>
<dbReference type="PRINTS" id="PR00080">
    <property type="entry name" value="SDRFAMILY"/>
</dbReference>
<organism evidence="4 5">
    <name type="scientific">Novosphingobium ovatum</name>
    <dbReference type="NCBI Taxonomy" id="1908523"/>
    <lineage>
        <taxon>Bacteria</taxon>
        <taxon>Pseudomonadati</taxon>
        <taxon>Pseudomonadota</taxon>
        <taxon>Alphaproteobacteria</taxon>
        <taxon>Sphingomonadales</taxon>
        <taxon>Sphingomonadaceae</taxon>
        <taxon>Novosphingobium</taxon>
    </lineage>
</organism>
<evidence type="ECO:0000256" key="2">
    <source>
        <dbReference type="ARBA" id="ARBA00023002"/>
    </source>
</evidence>
<evidence type="ECO:0000259" key="3">
    <source>
        <dbReference type="SMART" id="SM00822"/>
    </source>
</evidence>
<dbReference type="EMBL" id="JAAAPO010000001">
    <property type="protein sequence ID" value="NBC35459.1"/>
    <property type="molecule type" value="Genomic_DNA"/>
</dbReference>
<comment type="similarity">
    <text evidence="1">Belongs to the short-chain dehydrogenases/reductases (SDR) family.</text>
</comment>
<dbReference type="SUPFAM" id="SSF51735">
    <property type="entry name" value="NAD(P)-binding Rossmann-fold domains"/>
    <property type="match status" value="1"/>
</dbReference>